<protein>
    <submittedName>
        <fullName evidence="1">Uncharacterized protein</fullName>
    </submittedName>
</protein>
<sequence>MHAATQPSLFFSWRRRLRRLYPCSFDTTRCTENRLRSEALAAAAAVTCICYSILYCWATEAIAFIDATPIDCYSLYVNYLIWQGYTCNFLVAFGS</sequence>
<reference evidence="1" key="1">
    <citation type="submission" date="2014-09" db="EMBL/GenBank/DDBJ databases">
        <authorList>
            <person name="Magalhaes I.L.F."/>
            <person name="Oliveira U."/>
            <person name="Santos F.R."/>
            <person name="Vidigal T.H.D.A."/>
            <person name="Brescovit A.D."/>
            <person name="Santos A.J."/>
        </authorList>
    </citation>
    <scope>NUCLEOTIDE SEQUENCE</scope>
    <source>
        <tissue evidence="1">Shoot tissue taken approximately 20 cm above the soil surface</tissue>
    </source>
</reference>
<evidence type="ECO:0000313" key="1">
    <source>
        <dbReference type="EMBL" id="JAD82410.1"/>
    </source>
</evidence>
<organism evidence="1">
    <name type="scientific">Arundo donax</name>
    <name type="common">Giant reed</name>
    <name type="synonym">Donax arundinaceus</name>
    <dbReference type="NCBI Taxonomy" id="35708"/>
    <lineage>
        <taxon>Eukaryota</taxon>
        <taxon>Viridiplantae</taxon>
        <taxon>Streptophyta</taxon>
        <taxon>Embryophyta</taxon>
        <taxon>Tracheophyta</taxon>
        <taxon>Spermatophyta</taxon>
        <taxon>Magnoliopsida</taxon>
        <taxon>Liliopsida</taxon>
        <taxon>Poales</taxon>
        <taxon>Poaceae</taxon>
        <taxon>PACMAD clade</taxon>
        <taxon>Arundinoideae</taxon>
        <taxon>Arundineae</taxon>
        <taxon>Arundo</taxon>
    </lineage>
</organism>
<reference evidence="1" key="2">
    <citation type="journal article" date="2015" name="Data Brief">
        <title>Shoot transcriptome of the giant reed, Arundo donax.</title>
        <authorList>
            <person name="Barrero R.A."/>
            <person name="Guerrero F.D."/>
            <person name="Moolhuijzen P."/>
            <person name="Goolsby J.A."/>
            <person name="Tidwell J."/>
            <person name="Bellgard S.E."/>
            <person name="Bellgard M.I."/>
        </authorList>
    </citation>
    <scope>NUCLEOTIDE SEQUENCE</scope>
    <source>
        <tissue evidence="1">Shoot tissue taken approximately 20 cm above the soil surface</tissue>
    </source>
</reference>
<dbReference type="EMBL" id="GBRH01215485">
    <property type="protein sequence ID" value="JAD82410.1"/>
    <property type="molecule type" value="Transcribed_RNA"/>
</dbReference>
<name>A0A0A9D9R5_ARUDO</name>
<accession>A0A0A9D9R5</accession>
<proteinExistence type="predicted"/>
<dbReference type="AlphaFoldDB" id="A0A0A9D9R5"/>